<dbReference type="PANTHER" id="PTHR34857:SF2">
    <property type="entry name" value="SLL0384 PROTEIN"/>
    <property type="match status" value="1"/>
</dbReference>
<dbReference type="CDD" id="cd16914">
    <property type="entry name" value="EcfT"/>
    <property type="match status" value="1"/>
</dbReference>
<gene>
    <name evidence="7" type="ORF">DFR58_105192</name>
</gene>
<dbReference type="InterPro" id="IPR051611">
    <property type="entry name" value="ECF_transporter_component"/>
</dbReference>
<feature type="transmembrane region" description="Helical" evidence="6">
    <location>
        <begin position="29"/>
        <end position="46"/>
    </location>
</feature>
<dbReference type="NCBIfam" id="TIGR02454">
    <property type="entry name" value="ECF_T_CbiQ"/>
    <property type="match status" value="1"/>
</dbReference>
<evidence type="ECO:0000313" key="7">
    <source>
        <dbReference type="EMBL" id="RCX18428.1"/>
    </source>
</evidence>
<feature type="transmembrane region" description="Helical" evidence="6">
    <location>
        <begin position="108"/>
        <end position="135"/>
    </location>
</feature>
<dbReference type="InterPro" id="IPR003339">
    <property type="entry name" value="ABC/ECF_trnsptr_transmembrane"/>
</dbReference>
<dbReference type="GO" id="GO:0043190">
    <property type="term" value="C:ATP-binding cassette (ABC) transporter complex"/>
    <property type="evidence" value="ECO:0007669"/>
    <property type="project" value="InterPro"/>
</dbReference>
<keyword evidence="5 6" id="KW-0472">Membrane</keyword>
<dbReference type="EMBL" id="QPJT01000005">
    <property type="protein sequence ID" value="RCX18428.1"/>
    <property type="molecule type" value="Genomic_DNA"/>
</dbReference>
<dbReference type="OrthoDB" id="8585740at2"/>
<feature type="transmembrane region" description="Helical" evidence="6">
    <location>
        <begin position="242"/>
        <end position="268"/>
    </location>
</feature>
<keyword evidence="4 6" id="KW-1133">Transmembrane helix</keyword>
<evidence type="ECO:0000256" key="6">
    <source>
        <dbReference type="SAM" id="Phobius"/>
    </source>
</evidence>
<comment type="subcellular location">
    <subcellularLocation>
        <location evidence="1">Cell membrane</location>
        <topology evidence="1">Multi-pass membrane protein</topology>
    </subcellularLocation>
</comment>
<accession>A0A369BCU6</accession>
<feature type="transmembrane region" description="Helical" evidence="6">
    <location>
        <begin position="79"/>
        <end position="96"/>
    </location>
</feature>
<evidence type="ECO:0000256" key="1">
    <source>
        <dbReference type="ARBA" id="ARBA00004651"/>
    </source>
</evidence>
<reference evidence="7 8" key="1">
    <citation type="submission" date="2018-07" db="EMBL/GenBank/DDBJ databases">
        <title>Genomic Encyclopedia of Type Strains, Phase IV (KMG-IV): sequencing the most valuable type-strain genomes for metagenomic binning, comparative biology and taxonomic classification.</title>
        <authorList>
            <person name="Goeker M."/>
        </authorList>
    </citation>
    <scope>NUCLEOTIDE SEQUENCE [LARGE SCALE GENOMIC DNA]</scope>
    <source>
        <strain evidence="7 8">DSM 27016</strain>
    </source>
</reference>
<evidence type="ECO:0000313" key="8">
    <source>
        <dbReference type="Proteomes" id="UP000253034"/>
    </source>
</evidence>
<proteinExistence type="predicted"/>
<keyword evidence="8" id="KW-1185">Reference proteome</keyword>
<dbReference type="Pfam" id="PF02361">
    <property type="entry name" value="CbiQ"/>
    <property type="match status" value="1"/>
</dbReference>
<keyword evidence="3 6" id="KW-0812">Transmembrane</keyword>
<protein>
    <submittedName>
        <fullName evidence="7">Cobalt/nickel transport system permease protein</fullName>
    </submittedName>
</protein>
<sequence length="272" mass="29616">MTNITNSLYTIRFFDMAARKGTFIHRIHPVAKLLAAITYILVASSFGKYDIIPLLPLVFYPVVLLAVGDIPVMPVAKRMLLAGPFIAGMGILNPLFDHGVFYVGGVSIGAGWIACMSLIIKGALTVMSALLLIAITGMDKTAQALRMLKVPRAFVLQLLLTYRYISVLMEETARVLTAYNLRASARKGSGKGVKKNAWGSLAGQLLLRTLGRAERVHGAMLMRGFNGEYNTGELAPMNIKDIAYLAIWVLFFAAVRIYNIPALIGLLITGVL</sequence>
<keyword evidence="2" id="KW-1003">Cell membrane</keyword>
<feature type="transmembrane region" description="Helical" evidence="6">
    <location>
        <begin position="52"/>
        <end position="72"/>
    </location>
</feature>
<dbReference type="GO" id="GO:0006824">
    <property type="term" value="P:cobalt ion transport"/>
    <property type="evidence" value="ECO:0007669"/>
    <property type="project" value="InterPro"/>
</dbReference>
<dbReference type="Proteomes" id="UP000253034">
    <property type="component" value="Unassembled WGS sequence"/>
</dbReference>
<organism evidence="7 8">
    <name type="scientific">Anaerobacterium chartisolvens</name>
    <dbReference type="NCBI Taxonomy" id="1297424"/>
    <lineage>
        <taxon>Bacteria</taxon>
        <taxon>Bacillati</taxon>
        <taxon>Bacillota</taxon>
        <taxon>Clostridia</taxon>
        <taxon>Eubacteriales</taxon>
        <taxon>Oscillospiraceae</taxon>
        <taxon>Anaerobacterium</taxon>
    </lineage>
</organism>
<evidence type="ECO:0000256" key="4">
    <source>
        <dbReference type="ARBA" id="ARBA00022989"/>
    </source>
</evidence>
<dbReference type="AlphaFoldDB" id="A0A369BCU6"/>
<name>A0A369BCU6_9FIRM</name>
<evidence type="ECO:0000256" key="3">
    <source>
        <dbReference type="ARBA" id="ARBA00022692"/>
    </source>
</evidence>
<dbReference type="InterPro" id="IPR012809">
    <property type="entry name" value="ECF_CbiQ"/>
</dbReference>
<dbReference type="RefSeq" id="WP_114296970.1">
    <property type="nucleotide sequence ID" value="NZ_QPJT01000005.1"/>
</dbReference>
<evidence type="ECO:0000256" key="2">
    <source>
        <dbReference type="ARBA" id="ARBA00022475"/>
    </source>
</evidence>
<dbReference type="PANTHER" id="PTHR34857">
    <property type="entry name" value="SLL0384 PROTEIN"/>
    <property type="match status" value="1"/>
</dbReference>
<comment type="caution">
    <text evidence="7">The sequence shown here is derived from an EMBL/GenBank/DDBJ whole genome shotgun (WGS) entry which is preliminary data.</text>
</comment>
<evidence type="ECO:0000256" key="5">
    <source>
        <dbReference type="ARBA" id="ARBA00023136"/>
    </source>
</evidence>